<dbReference type="OrthoDB" id="9810174at2"/>
<dbReference type="AlphaFoldDB" id="A0A521F436"/>
<accession>A0A521F436</accession>
<gene>
    <name evidence="2" type="ORF">SAMN06265220_10634</name>
</gene>
<dbReference type="InterPro" id="IPR011083">
    <property type="entry name" value="Phage_tail_collar_dom"/>
</dbReference>
<reference evidence="2 3" key="1">
    <citation type="submission" date="2017-05" db="EMBL/GenBank/DDBJ databases">
        <authorList>
            <person name="Varghese N."/>
            <person name="Submissions S."/>
        </authorList>
    </citation>
    <scope>NUCLEOTIDE SEQUENCE [LARGE SCALE GENOMIC DNA]</scope>
    <source>
        <strain evidence="2 3">DSM 29982</strain>
    </source>
</reference>
<evidence type="ECO:0000313" key="2">
    <source>
        <dbReference type="EMBL" id="SMO90945.1"/>
    </source>
</evidence>
<evidence type="ECO:0000259" key="1">
    <source>
        <dbReference type="Pfam" id="PF07484"/>
    </source>
</evidence>
<organism evidence="2 3">
    <name type="scientific">Flavobacterium nitrogenifigens</name>
    <dbReference type="NCBI Taxonomy" id="1617283"/>
    <lineage>
        <taxon>Bacteria</taxon>
        <taxon>Pseudomonadati</taxon>
        <taxon>Bacteroidota</taxon>
        <taxon>Flavobacteriia</taxon>
        <taxon>Flavobacteriales</taxon>
        <taxon>Flavobacteriaceae</taxon>
        <taxon>Flavobacterium</taxon>
    </lineage>
</organism>
<dbReference type="Proteomes" id="UP000319267">
    <property type="component" value="Unassembled WGS sequence"/>
</dbReference>
<dbReference type="EMBL" id="FXTQ01000006">
    <property type="protein sequence ID" value="SMO90945.1"/>
    <property type="molecule type" value="Genomic_DNA"/>
</dbReference>
<feature type="domain" description="Phage tail collar" evidence="1">
    <location>
        <begin position="6"/>
        <end position="61"/>
    </location>
</feature>
<sequence length="179" mass="18597">MEGTVGEIRHFAANFVPRSWASCNGQILPIQRYTALFSIIGTVYGGNGSTTFGLPDFVGRVAIGFGNGNGLTPYELGEMAGTNGSTLTLSNLPIHNHTAAATIKIPAYSDTGDSGTPDGNVLAAKASMYSTLPGDTTLKAASFTVTTGRTGDNVPLSIMQPSIGMNYIICLEGAFPSRN</sequence>
<dbReference type="Gene3D" id="3.90.1340.10">
    <property type="entry name" value="Phage tail collar domain"/>
    <property type="match status" value="1"/>
</dbReference>
<dbReference type="InterPro" id="IPR037053">
    <property type="entry name" value="Phage_tail_collar_dom_sf"/>
</dbReference>
<dbReference type="Pfam" id="PF07484">
    <property type="entry name" value="Collar"/>
    <property type="match status" value="1"/>
</dbReference>
<protein>
    <submittedName>
        <fullName evidence="2">Microcystin-dependent protein</fullName>
    </submittedName>
</protein>
<evidence type="ECO:0000313" key="3">
    <source>
        <dbReference type="Proteomes" id="UP000319267"/>
    </source>
</evidence>
<dbReference type="SUPFAM" id="SSF88874">
    <property type="entry name" value="Receptor-binding domain of short tail fibre protein gp12"/>
    <property type="match status" value="1"/>
</dbReference>
<dbReference type="RefSeq" id="WP_111375768.1">
    <property type="nucleotide sequence ID" value="NZ_CP043612.1"/>
</dbReference>
<keyword evidence="3" id="KW-1185">Reference proteome</keyword>
<name>A0A521F436_9FLAO</name>
<proteinExistence type="predicted"/>